<sequence>MFLFCIFFLQIFTDNIEVDIRKYKKIKLNGKVIDLPKNIENGILRIHYPGYNKFKYFKNENNDLEIISDTNNILFKYEKSEILPLICFVVFIFSIGLIPYLLIIKRKKN</sequence>
<dbReference type="AlphaFoldDB" id="A0A4Q9LE74"/>
<evidence type="ECO:0000313" key="3">
    <source>
        <dbReference type="Proteomes" id="UP000291404"/>
    </source>
</evidence>
<feature type="transmembrane region" description="Helical" evidence="1">
    <location>
        <begin position="82"/>
        <end position="103"/>
    </location>
</feature>
<proteinExistence type="predicted"/>
<evidence type="ECO:0000256" key="1">
    <source>
        <dbReference type="SAM" id="Phobius"/>
    </source>
</evidence>
<dbReference type="Proteomes" id="UP000291404">
    <property type="component" value="Unassembled WGS sequence"/>
</dbReference>
<dbReference type="EMBL" id="PITI01000560">
    <property type="protein sequence ID" value="TBU05876.1"/>
    <property type="molecule type" value="Genomic_DNA"/>
</dbReference>
<name>A0A4Q9LE74_9MICR</name>
<dbReference type="VEuPathDB" id="MicrosporidiaDB:CWI36_0560p0020"/>
<keyword evidence="1" id="KW-1133">Transmembrane helix</keyword>
<organism evidence="2 3">
    <name type="scientific">Hamiltosporidium magnivora</name>
    <dbReference type="NCBI Taxonomy" id="148818"/>
    <lineage>
        <taxon>Eukaryota</taxon>
        <taxon>Fungi</taxon>
        <taxon>Fungi incertae sedis</taxon>
        <taxon>Microsporidia</taxon>
        <taxon>Dubosqiidae</taxon>
        <taxon>Hamiltosporidium</taxon>
    </lineage>
</organism>
<gene>
    <name evidence="2" type="ORF">CWI36_0560p0020</name>
</gene>
<keyword evidence="1" id="KW-0812">Transmembrane</keyword>
<accession>A0A4Q9LE74</accession>
<reference evidence="2 3" key="1">
    <citation type="submission" date="2017-12" db="EMBL/GenBank/DDBJ databases">
        <authorList>
            <person name="Pombert J.-F."/>
            <person name="Haag K.L."/>
            <person name="Ebert D."/>
        </authorList>
    </citation>
    <scope>NUCLEOTIDE SEQUENCE [LARGE SCALE GENOMIC DNA]</scope>
    <source>
        <strain evidence="2">BE-OM-2</strain>
    </source>
</reference>
<protein>
    <submittedName>
        <fullName evidence="2">Uncharacterized protein</fullName>
    </submittedName>
</protein>
<evidence type="ECO:0000313" key="2">
    <source>
        <dbReference type="EMBL" id="TBU05876.1"/>
    </source>
</evidence>
<keyword evidence="3" id="KW-1185">Reference proteome</keyword>
<comment type="caution">
    <text evidence="2">The sequence shown here is derived from an EMBL/GenBank/DDBJ whole genome shotgun (WGS) entry which is preliminary data.</text>
</comment>
<keyword evidence="1" id="KW-0472">Membrane</keyword>